<evidence type="ECO:0000256" key="3">
    <source>
        <dbReference type="ARBA" id="ARBA00022801"/>
    </source>
</evidence>
<evidence type="ECO:0000259" key="10">
    <source>
        <dbReference type="PROSITE" id="PS51829"/>
    </source>
</evidence>
<dbReference type="RefSeq" id="WP_121852701.1">
    <property type="nucleotide sequence ID" value="NZ_CP037952.1"/>
</dbReference>
<evidence type="ECO:0000256" key="1">
    <source>
        <dbReference type="ARBA" id="ARBA00011073"/>
    </source>
</evidence>
<proteinExistence type="inferred from homology"/>
<evidence type="ECO:0000256" key="2">
    <source>
        <dbReference type="ARBA" id="ARBA00022670"/>
    </source>
</evidence>
<comment type="caution">
    <text evidence="11">The sequence shown here is derived from an EMBL/GenBank/DDBJ whole genome shotgun (WGS) entry which is preliminary data.</text>
</comment>
<dbReference type="PROSITE" id="PS51892">
    <property type="entry name" value="SUBTILASE"/>
    <property type="match status" value="1"/>
</dbReference>
<dbReference type="SUPFAM" id="SSF52743">
    <property type="entry name" value="Subtilisin-like"/>
    <property type="match status" value="1"/>
</dbReference>
<evidence type="ECO:0000259" key="9">
    <source>
        <dbReference type="PROSITE" id="PS50093"/>
    </source>
</evidence>
<dbReference type="Gene3D" id="2.60.40.10">
    <property type="entry name" value="Immunoglobulins"/>
    <property type="match status" value="1"/>
</dbReference>
<dbReference type="InterPro" id="IPR013783">
    <property type="entry name" value="Ig-like_fold"/>
</dbReference>
<dbReference type="CDD" id="cd00146">
    <property type="entry name" value="PKD"/>
    <property type="match status" value="1"/>
</dbReference>
<dbReference type="Pfam" id="PF01483">
    <property type="entry name" value="P_proprotein"/>
    <property type="match status" value="1"/>
</dbReference>
<dbReference type="PRINTS" id="PR00723">
    <property type="entry name" value="SUBTILISIN"/>
</dbReference>
<dbReference type="SUPFAM" id="SSF49785">
    <property type="entry name" value="Galactose-binding domain-like"/>
    <property type="match status" value="1"/>
</dbReference>
<evidence type="ECO:0000256" key="8">
    <source>
        <dbReference type="SAM" id="SignalP"/>
    </source>
</evidence>
<evidence type="ECO:0000313" key="11">
    <source>
        <dbReference type="EMBL" id="RJY18341.1"/>
    </source>
</evidence>
<dbReference type="CDD" id="cd07473">
    <property type="entry name" value="Peptidases_S8_Subtilisin_like"/>
    <property type="match status" value="1"/>
</dbReference>
<evidence type="ECO:0000313" key="12">
    <source>
        <dbReference type="Proteomes" id="UP000273022"/>
    </source>
</evidence>
<organism evidence="11 12">
    <name type="scientific">Parashewanella spongiae</name>
    <dbReference type="NCBI Taxonomy" id="342950"/>
    <lineage>
        <taxon>Bacteria</taxon>
        <taxon>Pseudomonadati</taxon>
        <taxon>Pseudomonadota</taxon>
        <taxon>Gammaproteobacteria</taxon>
        <taxon>Alteromonadales</taxon>
        <taxon>Shewanellaceae</taxon>
        <taxon>Parashewanella</taxon>
    </lineage>
</organism>
<dbReference type="InterPro" id="IPR022409">
    <property type="entry name" value="PKD/Chitinase_dom"/>
</dbReference>
<dbReference type="GO" id="GO:0006508">
    <property type="term" value="P:proteolysis"/>
    <property type="evidence" value="ECO:0007669"/>
    <property type="project" value="UniProtKB-KW"/>
</dbReference>
<keyword evidence="8" id="KW-0732">Signal</keyword>
<feature type="active site" description="Charge relay system" evidence="5 6">
    <location>
        <position position="386"/>
    </location>
</feature>
<dbReference type="PANTHER" id="PTHR43806:SF11">
    <property type="entry name" value="CEREVISIN-RELATED"/>
    <property type="match status" value="1"/>
</dbReference>
<name>A0A3A6TVK2_9GAMM</name>
<feature type="chain" id="PRO_5017412092" evidence="8">
    <location>
        <begin position="26"/>
        <end position="835"/>
    </location>
</feature>
<accession>A0A3A6TVK2</accession>
<feature type="domain" description="PKD" evidence="9">
    <location>
        <begin position="672"/>
        <end position="752"/>
    </location>
</feature>
<keyword evidence="3 6" id="KW-0378">Hydrolase</keyword>
<keyword evidence="12" id="KW-1185">Reference proteome</keyword>
<dbReference type="SMART" id="SM00089">
    <property type="entry name" value="PKD"/>
    <property type="match status" value="1"/>
</dbReference>
<dbReference type="InterPro" id="IPR036852">
    <property type="entry name" value="Peptidase_S8/S53_dom_sf"/>
</dbReference>
<dbReference type="OrthoDB" id="9790784at2"/>
<dbReference type="InterPro" id="IPR008979">
    <property type="entry name" value="Galactose-bd-like_sf"/>
</dbReference>
<sequence length="835" mass="87435">MLKRLSPMALAIAGAITASVMPAQAATKHEYAKDSILVVYKKDANQKQKDYARRSIRGLMDDKNSDGIDDKFARLMDGRLAKLTLGKGMDVMAAIKRISRNPAVEYAEPNYLVKAIGTPDDPNFSQLWGMHNTGQNGGTNDADIDAVEAWDITTGDSNIVIGVIDTGVDYNHEDLQGNIWTNPGEIAGNGIDDDGNGVIDDIHGYSAVNDNGDPMDQNGHGTHVSGTIGAQGNDGVGVVGVNWDVTIVGCQFLDAGGSGSTAGAIACIDYMTNLKVNHGVNIKATNNSWGGGSFSQALKDSIDAAGDAGILFAAAAGNSAVDNDANPSYPSSYDSEAIIAVASTTRNDEMSSFSQWGLTSVDIGAPGSDILSTTPNNGYSSFSGTSMATPHVAGAAALVWSINPDLTPVEMKALLMNTGDSIAALDGLVASGKRLNVNNALAEADPEPGYRLTVDTESQTISAGDSASYAFSVDSVAGWTGDVDVSVSVSPALEGVSLSSMTVAAGSGFTVDVVTTEETLWGSYTITVDGVNGDMAKSKSVSLDILPAGLIDLDYSNTTPVDIPDNDDNGITSTIEVADELQVFGVNANVDISHTWIGDLTVTLTSPSGTVTTLHDREGGSADDIVKSYSLDTFNGEMANGTWTLFISDSFGADIGTLNSWGMTISGTGEAAPAAPIAEFSYDAEGLMVDFTNMSSDVNDDISSYSWSFGDDNSSSDISPSHTYAEAGTYTVSLMVMDEAGNESSTSMDIEVFAHSIDAGIKRTRVSRRGTATVDLVWSGAASDNVAIYRNGEMIKTTRNDGRHRDRFRDASGAYEYKICEADSSLCSDPFTVSF</sequence>
<dbReference type="InterPro" id="IPR050131">
    <property type="entry name" value="Peptidase_S8_subtilisin-like"/>
</dbReference>
<keyword evidence="4 6" id="KW-0720">Serine protease</keyword>
<dbReference type="InterPro" id="IPR000601">
    <property type="entry name" value="PKD_dom"/>
</dbReference>
<dbReference type="PROSITE" id="PS00138">
    <property type="entry name" value="SUBTILASE_SER"/>
    <property type="match status" value="1"/>
</dbReference>
<dbReference type="InterPro" id="IPR023827">
    <property type="entry name" value="Peptidase_S8_Asp-AS"/>
</dbReference>
<evidence type="ECO:0000256" key="5">
    <source>
        <dbReference type="PIRSR" id="PIRSR615500-1"/>
    </source>
</evidence>
<dbReference type="InterPro" id="IPR035986">
    <property type="entry name" value="PKD_dom_sf"/>
</dbReference>
<dbReference type="Gene3D" id="2.60.120.260">
    <property type="entry name" value="Galactose-binding domain-like"/>
    <property type="match status" value="1"/>
</dbReference>
<dbReference type="InterPro" id="IPR002884">
    <property type="entry name" value="P_dom"/>
</dbReference>
<evidence type="ECO:0000256" key="6">
    <source>
        <dbReference type="PROSITE-ProRule" id="PRU01240"/>
    </source>
</evidence>
<feature type="domain" description="P/Homo B" evidence="10">
    <location>
        <begin position="546"/>
        <end position="671"/>
    </location>
</feature>
<protein>
    <submittedName>
        <fullName evidence="11">PKD domain-containing protein</fullName>
    </submittedName>
</protein>
<keyword evidence="2 6" id="KW-0645">Protease</keyword>
<dbReference type="Pfam" id="PF00082">
    <property type="entry name" value="Peptidase_S8"/>
    <property type="match status" value="1"/>
</dbReference>
<reference evidence="11 12" key="1">
    <citation type="submission" date="2018-09" db="EMBL/GenBank/DDBJ databases">
        <title>Phylogeny of the Shewanellaceae, and recommendation for two new genera, Pseudoshewanella and Parashewanella.</title>
        <authorList>
            <person name="Wang G."/>
        </authorList>
    </citation>
    <scope>NUCLEOTIDE SEQUENCE [LARGE SCALE GENOMIC DNA]</scope>
    <source>
        <strain evidence="11 12">KCTC 22492</strain>
    </source>
</reference>
<dbReference type="InterPro" id="IPR022398">
    <property type="entry name" value="Peptidase_S8_His-AS"/>
</dbReference>
<dbReference type="Gene3D" id="3.40.50.200">
    <property type="entry name" value="Peptidase S8/S53 domain"/>
    <property type="match status" value="1"/>
</dbReference>
<evidence type="ECO:0000256" key="7">
    <source>
        <dbReference type="RuleBase" id="RU003355"/>
    </source>
</evidence>
<dbReference type="Proteomes" id="UP000273022">
    <property type="component" value="Unassembled WGS sequence"/>
</dbReference>
<feature type="active site" description="Charge relay system" evidence="5 6">
    <location>
        <position position="165"/>
    </location>
</feature>
<dbReference type="GO" id="GO:0004252">
    <property type="term" value="F:serine-type endopeptidase activity"/>
    <property type="evidence" value="ECO:0007669"/>
    <property type="project" value="UniProtKB-UniRule"/>
</dbReference>
<dbReference type="InterPro" id="IPR054399">
    <property type="entry name" value="Fervidolysin-like_N_prodom"/>
</dbReference>
<dbReference type="SUPFAM" id="SSF49299">
    <property type="entry name" value="PKD domain"/>
    <property type="match status" value="1"/>
</dbReference>
<dbReference type="InterPro" id="IPR023828">
    <property type="entry name" value="Peptidase_S8_Ser-AS"/>
</dbReference>
<evidence type="ECO:0000256" key="4">
    <source>
        <dbReference type="ARBA" id="ARBA00022825"/>
    </source>
</evidence>
<gene>
    <name evidence="11" type="ORF">D5R81_05760</name>
</gene>
<dbReference type="PROSITE" id="PS51829">
    <property type="entry name" value="P_HOMO_B"/>
    <property type="match status" value="1"/>
</dbReference>
<dbReference type="PANTHER" id="PTHR43806">
    <property type="entry name" value="PEPTIDASE S8"/>
    <property type="match status" value="1"/>
</dbReference>
<dbReference type="AlphaFoldDB" id="A0A3A6TVK2"/>
<dbReference type="Pfam" id="PF18911">
    <property type="entry name" value="PKD_4"/>
    <property type="match status" value="1"/>
</dbReference>
<dbReference type="InterPro" id="IPR000209">
    <property type="entry name" value="Peptidase_S8/S53_dom"/>
</dbReference>
<dbReference type="InterPro" id="IPR034204">
    <property type="entry name" value="PfSUB1-like_cat_dom"/>
</dbReference>
<dbReference type="Pfam" id="PF22148">
    <property type="entry name" value="Fervidolysin_NPro-like"/>
    <property type="match status" value="1"/>
</dbReference>
<feature type="signal peptide" evidence="8">
    <location>
        <begin position="1"/>
        <end position="25"/>
    </location>
</feature>
<comment type="similarity">
    <text evidence="1 6 7">Belongs to the peptidase S8 family.</text>
</comment>
<dbReference type="EMBL" id="QYYH01000025">
    <property type="protein sequence ID" value="RJY18341.1"/>
    <property type="molecule type" value="Genomic_DNA"/>
</dbReference>
<feature type="active site" description="Charge relay system" evidence="5 6">
    <location>
        <position position="220"/>
    </location>
</feature>
<dbReference type="InterPro" id="IPR015500">
    <property type="entry name" value="Peptidase_S8_subtilisin-rel"/>
</dbReference>
<dbReference type="PROSITE" id="PS00137">
    <property type="entry name" value="SUBTILASE_HIS"/>
    <property type="match status" value="1"/>
</dbReference>
<dbReference type="PROSITE" id="PS50093">
    <property type="entry name" value="PKD"/>
    <property type="match status" value="1"/>
</dbReference>
<dbReference type="PROSITE" id="PS00136">
    <property type="entry name" value="SUBTILASE_ASP"/>
    <property type="match status" value="1"/>
</dbReference>